<protein>
    <submittedName>
        <fullName evidence="1">Uncharacterized protein</fullName>
    </submittedName>
</protein>
<sequence length="63" mass="7312">MKVGCKPVSLFKEKVLIELSKKEEMKAIIKSENSNAKIEKAVEFEVIEESIEYFDYLVSQLEK</sequence>
<dbReference type="AlphaFoldDB" id="A0A9Q2QEX5"/>
<proteinExistence type="predicted"/>
<gene>
    <name evidence="1" type="ORF">IB647_01405</name>
</gene>
<dbReference type="RefSeq" id="WP_159184293.1">
    <property type="nucleotide sequence ID" value="NZ_JACVJL010000010.1"/>
</dbReference>
<evidence type="ECO:0000313" key="1">
    <source>
        <dbReference type="EMBL" id="MBK2064478.1"/>
    </source>
</evidence>
<comment type="caution">
    <text evidence="1">The sequence shown here is derived from an EMBL/GenBank/DDBJ whole genome shotgun (WGS) entry which is preliminary data.</text>
</comment>
<dbReference type="Proteomes" id="UP000701999">
    <property type="component" value="Unassembled WGS sequence"/>
</dbReference>
<evidence type="ECO:0000313" key="2">
    <source>
        <dbReference type="Proteomes" id="UP000701999"/>
    </source>
</evidence>
<keyword evidence="2" id="KW-1185">Reference proteome</keyword>
<accession>A0A9Q2QEX5</accession>
<dbReference type="GeneID" id="93256235"/>
<organism evidence="1 2">
    <name type="scientific">Francisella noatunensis</name>
    <dbReference type="NCBI Taxonomy" id="657445"/>
    <lineage>
        <taxon>Bacteria</taxon>
        <taxon>Pseudomonadati</taxon>
        <taxon>Pseudomonadota</taxon>
        <taxon>Gammaproteobacteria</taxon>
        <taxon>Thiotrichales</taxon>
        <taxon>Francisellaceae</taxon>
        <taxon>Francisella</taxon>
    </lineage>
</organism>
<reference evidence="1 2" key="1">
    <citation type="submission" date="2020-09" db="EMBL/GenBank/DDBJ databases">
        <title>Development of specific Francisella tularensis PCR assay based on in-depth characterization of family Francisellaceae.</title>
        <authorList>
            <person name="Ohrman C."/>
            <person name="Sahl J."/>
            <person name="Sjodin A."/>
            <person name="Uneklint I."/>
            <person name="Ballard R."/>
            <person name="Karlsson L."/>
            <person name="Mcdonough R."/>
            <person name="Sundell D."/>
            <person name="Soria K."/>
            <person name="Brindeflk B."/>
            <person name="Vallesi A."/>
            <person name="Ramirez-Paredes J.G."/>
            <person name="Colquhoun D."/>
            <person name="Myrtennas K."/>
            <person name="Birdsell D."/>
            <person name="Johansson A."/>
            <person name="Wagner D."/>
            <person name="Forsman M."/>
        </authorList>
    </citation>
    <scope>NUCLEOTIDE SEQUENCE [LARGE SCALE GENOMIC DNA]</scope>
    <source>
        <strain evidence="1 2">FSC1140</strain>
    </source>
</reference>
<name>A0A9Q2QEX5_9GAMM</name>
<dbReference type="EMBL" id="JACVKN010000029">
    <property type="protein sequence ID" value="MBK2064478.1"/>
    <property type="molecule type" value="Genomic_DNA"/>
</dbReference>